<keyword evidence="3" id="KW-1185">Reference proteome</keyword>
<evidence type="ECO:0000313" key="2">
    <source>
        <dbReference type="EMBL" id="KAK8770516.1"/>
    </source>
</evidence>
<accession>A0AAQ4E739</accession>
<organism evidence="2 3">
    <name type="scientific">Amblyomma americanum</name>
    <name type="common">Lone star tick</name>
    <dbReference type="NCBI Taxonomy" id="6943"/>
    <lineage>
        <taxon>Eukaryota</taxon>
        <taxon>Metazoa</taxon>
        <taxon>Ecdysozoa</taxon>
        <taxon>Arthropoda</taxon>
        <taxon>Chelicerata</taxon>
        <taxon>Arachnida</taxon>
        <taxon>Acari</taxon>
        <taxon>Parasitiformes</taxon>
        <taxon>Ixodida</taxon>
        <taxon>Ixodoidea</taxon>
        <taxon>Ixodidae</taxon>
        <taxon>Amblyomminae</taxon>
        <taxon>Amblyomma</taxon>
    </lineage>
</organism>
<feature type="region of interest" description="Disordered" evidence="1">
    <location>
        <begin position="116"/>
        <end position="162"/>
    </location>
</feature>
<dbReference type="EMBL" id="JARKHS020021015">
    <property type="protein sequence ID" value="KAK8770516.1"/>
    <property type="molecule type" value="Genomic_DNA"/>
</dbReference>
<gene>
    <name evidence="2" type="ORF">V5799_013019</name>
</gene>
<dbReference type="Proteomes" id="UP001321473">
    <property type="component" value="Unassembled WGS sequence"/>
</dbReference>
<sequence length="162" mass="17608">MKKNVKMLTVVSRKASTLSLNGMSAAQRDPVPVRMTIDAVLNMELDTEAAVSVMSKTQFRQLFISAFLKPTTVKLRAYTGALVRPQGLSSVDVQHGDHSAILSLYFVDHNEPPLLGAGSGSTPSGWNGENLEKDASRTGGEVPTPFQRRVRHDNGRPRGTFS</sequence>
<protein>
    <submittedName>
        <fullName evidence="2">Uncharacterized protein</fullName>
    </submittedName>
</protein>
<proteinExistence type="predicted"/>
<comment type="caution">
    <text evidence="2">The sequence shown here is derived from an EMBL/GenBank/DDBJ whole genome shotgun (WGS) entry which is preliminary data.</text>
</comment>
<evidence type="ECO:0000313" key="3">
    <source>
        <dbReference type="Proteomes" id="UP001321473"/>
    </source>
</evidence>
<reference evidence="2 3" key="1">
    <citation type="journal article" date="2023" name="Arcadia Sci">
        <title>De novo assembly of a long-read Amblyomma americanum tick genome.</title>
        <authorList>
            <person name="Chou S."/>
            <person name="Poskanzer K.E."/>
            <person name="Rollins M."/>
            <person name="Thuy-Boun P.S."/>
        </authorList>
    </citation>
    <scope>NUCLEOTIDE SEQUENCE [LARGE SCALE GENOMIC DNA]</scope>
    <source>
        <strain evidence="2">F_SG_1</strain>
        <tissue evidence="2">Salivary glands</tissue>
    </source>
</reference>
<evidence type="ECO:0000256" key="1">
    <source>
        <dbReference type="SAM" id="MobiDB-lite"/>
    </source>
</evidence>
<name>A0AAQ4E739_AMBAM</name>
<dbReference type="AlphaFoldDB" id="A0AAQ4E739"/>